<keyword evidence="3" id="KW-0479">Metal-binding</keyword>
<dbReference type="PROSITE" id="PS51292">
    <property type="entry name" value="ZF_RING_CH"/>
    <property type="match status" value="1"/>
</dbReference>
<dbReference type="CDD" id="cd16701">
    <property type="entry name" value="RING_CH-C4HC3_MARCH5"/>
    <property type="match status" value="1"/>
</dbReference>
<dbReference type="PANTHER" id="PTHR46283">
    <property type="entry name" value="E3 UBIQUITIN-PROTEIN LIGASE MARCH5"/>
    <property type="match status" value="1"/>
</dbReference>
<feature type="domain" description="RING-CH-type" evidence="13">
    <location>
        <begin position="47"/>
        <end position="118"/>
    </location>
</feature>
<keyword evidence="5" id="KW-0862">Zinc</keyword>
<keyword evidence="2 12" id="KW-0812">Transmembrane</keyword>
<name>A0A9N9RXR0_9DIPT</name>
<evidence type="ECO:0000313" key="14">
    <source>
        <dbReference type="EMBL" id="CAG9806964.1"/>
    </source>
</evidence>
<evidence type="ECO:0000256" key="12">
    <source>
        <dbReference type="SAM" id="Phobius"/>
    </source>
</evidence>
<evidence type="ECO:0000256" key="7">
    <source>
        <dbReference type="ARBA" id="ARBA00023136"/>
    </source>
</evidence>
<evidence type="ECO:0000256" key="8">
    <source>
        <dbReference type="ARBA" id="ARBA00040151"/>
    </source>
</evidence>
<dbReference type="SMART" id="SM00744">
    <property type="entry name" value="RINGv"/>
    <property type="match status" value="1"/>
</dbReference>
<dbReference type="Proteomes" id="UP001153620">
    <property type="component" value="Chromosome 3"/>
</dbReference>
<dbReference type="GO" id="GO:0016020">
    <property type="term" value="C:membrane"/>
    <property type="evidence" value="ECO:0007669"/>
    <property type="project" value="UniProtKB-SubCell"/>
</dbReference>
<keyword evidence="15" id="KW-1185">Reference proteome</keyword>
<evidence type="ECO:0000256" key="4">
    <source>
        <dbReference type="ARBA" id="ARBA00022771"/>
    </source>
</evidence>
<organism evidence="14 15">
    <name type="scientific">Chironomus riparius</name>
    <dbReference type="NCBI Taxonomy" id="315576"/>
    <lineage>
        <taxon>Eukaryota</taxon>
        <taxon>Metazoa</taxon>
        <taxon>Ecdysozoa</taxon>
        <taxon>Arthropoda</taxon>
        <taxon>Hexapoda</taxon>
        <taxon>Insecta</taxon>
        <taxon>Pterygota</taxon>
        <taxon>Neoptera</taxon>
        <taxon>Endopterygota</taxon>
        <taxon>Diptera</taxon>
        <taxon>Nematocera</taxon>
        <taxon>Chironomoidea</taxon>
        <taxon>Chironomidae</taxon>
        <taxon>Chironominae</taxon>
        <taxon>Chironomus</taxon>
    </lineage>
</organism>
<dbReference type="InterPro" id="IPR011016">
    <property type="entry name" value="Znf_RING-CH"/>
</dbReference>
<keyword evidence="7 12" id="KW-0472">Membrane</keyword>
<evidence type="ECO:0000256" key="11">
    <source>
        <dbReference type="ARBA" id="ARBA00043231"/>
    </source>
</evidence>
<feature type="transmembrane region" description="Helical" evidence="12">
    <location>
        <begin position="182"/>
        <end position="202"/>
    </location>
</feature>
<dbReference type="OrthoDB" id="5817083at2759"/>
<dbReference type="EMBL" id="OU895879">
    <property type="protein sequence ID" value="CAG9806964.1"/>
    <property type="molecule type" value="Genomic_DNA"/>
</dbReference>
<feature type="transmembrane region" description="Helical" evidence="12">
    <location>
        <begin position="142"/>
        <end position="162"/>
    </location>
</feature>
<reference evidence="14" key="2">
    <citation type="submission" date="2022-10" db="EMBL/GenBank/DDBJ databases">
        <authorList>
            <consortium name="ENA_rothamsted_submissions"/>
            <consortium name="culmorum"/>
            <person name="King R."/>
        </authorList>
    </citation>
    <scope>NUCLEOTIDE SEQUENCE</scope>
</reference>
<sequence>MEHINATDNDNDNRELVQSNEEIDRILSISLAPRNISTGSPNIQPQPQPALQRYCWVCFATEEDEDSAGHEWIKPCNCKGTLKWVHQNCLQRWVDEKQKGNSFKRVQCQQCQTEYIIVLPNMGVLADLLEGIDNVIRRSSPFIAAGIFVGSFYWTAVTYGAITILQVVGHEEGLRILEDTDHIFLMVALPAIPVCLVLGRMIRWEEAILRYLQNRQRKNFRMLGLILPIPEDSENNSQQDNNQISRNISDTLSTTRVLCGALLLPSISSIVGRVLFSSVKNNLHRTLLGGLAFVTFKGMLKIYFKQKQFSRKKQRKIVDYTDENIQRFGNSRSIHEP</sequence>
<evidence type="ECO:0000256" key="9">
    <source>
        <dbReference type="ARBA" id="ARBA00043044"/>
    </source>
</evidence>
<evidence type="ECO:0000256" key="10">
    <source>
        <dbReference type="ARBA" id="ARBA00043185"/>
    </source>
</evidence>
<dbReference type="Gene3D" id="3.30.40.10">
    <property type="entry name" value="Zinc/RING finger domain, C3HC4 (zinc finger)"/>
    <property type="match status" value="1"/>
</dbReference>
<protein>
    <recommendedName>
        <fullName evidence="8">E3 ubiquitin-protein ligase MARCHF5</fullName>
    </recommendedName>
    <alternativeName>
        <fullName evidence="10">Membrane-associated RING finger protein 5</fullName>
    </alternativeName>
    <alternativeName>
        <fullName evidence="9">Membrane-associated RING-CH protein V</fullName>
    </alternativeName>
    <alternativeName>
        <fullName evidence="11">RING-type E3 ubiquitin transferase MARCHF5</fullName>
    </alternativeName>
</protein>
<dbReference type="SUPFAM" id="SSF57850">
    <property type="entry name" value="RING/U-box"/>
    <property type="match status" value="1"/>
</dbReference>
<evidence type="ECO:0000256" key="1">
    <source>
        <dbReference type="ARBA" id="ARBA00004141"/>
    </source>
</evidence>
<evidence type="ECO:0000256" key="5">
    <source>
        <dbReference type="ARBA" id="ARBA00022833"/>
    </source>
</evidence>
<keyword evidence="4" id="KW-0863">Zinc-finger</keyword>
<keyword evidence="6 12" id="KW-1133">Transmembrane helix</keyword>
<evidence type="ECO:0000259" key="13">
    <source>
        <dbReference type="PROSITE" id="PS51292"/>
    </source>
</evidence>
<reference evidence="14" key="1">
    <citation type="submission" date="2022-01" db="EMBL/GenBank/DDBJ databases">
        <authorList>
            <person name="King R."/>
        </authorList>
    </citation>
    <scope>NUCLEOTIDE SEQUENCE</scope>
</reference>
<dbReference type="AlphaFoldDB" id="A0A9N9RXR0"/>
<dbReference type="InterPro" id="IPR013083">
    <property type="entry name" value="Znf_RING/FYVE/PHD"/>
</dbReference>
<feature type="transmembrane region" description="Helical" evidence="12">
    <location>
        <begin position="257"/>
        <end position="275"/>
    </location>
</feature>
<evidence type="ECO:0000256" key="6">
    <source>
        <dbReference type="ARBA" id="ARBA00022989"/>
    </source>
</evidence>
<gene>
    <name evidence="14" type="ORF">CHIRRI_LOCUS9816</name>
</gene>
<evidence type="ECO:0000256" key="3">
    <source>
        <dbReference type="ARBA" id="ARBA00022723"/>
    </source>
</evidence>
<evidence type="ECO:0000256" key="2">
    <source>
        <dbReference type="ARBA" id="ARBA00022692"/>
    </source>
</evidence>
<feature type="transmembrane region" description="Helical" evidence="12">
    <location>
        <begin position="287"/>
        <end position="304"/>
    </location>
</feature>
<accession>A0A9N9RXR0</accession>
<evidence type="ECO:0000313" key="15">
    <source>
        <dbReference type="Proteomes" id="UP001153620"/>
    </source>
</evidence>
<comment type="subcellular location">
    <subcellularLocation>
        <location evidence="1">Membrane</location>
        <topology evidence="1">Multi-pass membrane protein</topology>
    </subcellularLocation>
</comment>
<dbReference type="Pfam" id="PF12906">
    <property type="entry name" value="RINGv"/>
    <property type="match status" value="1"/>
</dbReference>
<proteinExistence type="predicted"/>
<dbReference type="GO" id="GO:0008270">
    <property type="term" value="F:zinc ion binding"/>
    <property type="evidence" value="ECO:0007669"/>
    <property type="project" value="UniProtKB-KW"/>
</dbReference>